<dbReference type="InterPro" id="IPR038731">
    <property type="entry name" value="RgtA/B/C-like"/>
</dbReference>
<keyword evidence="4 10" id="KW-0808">Transferase</keyword>
<feature type="transmembrane region" description="Helical" evidence="8">
    <location>
        <begin position="325"/>
        <end position="343"/>
    </location>
</feature>
<feature type="transmembrane region" description="Helical" evidence="8">
    <location>
        <begin position="217"/>
        <end position="235"/>
    </location>
</feature>
<keyword evidence="5 8" id="KW-0812">Transmembrane</keyword>
<evidence type="ECO:0000256" key="3">
    <source>
        <dbReference type="ARBA" id="ARBA00022676"/>
    </source>
</evidence>
<keyword evidence="3" id="KW-0328">Glycosyltransferase</keyword>
<reference evidence="10" key="1">
    <citation type="journal article" date="2020" name="mSystems">
        <title>Genome- and Community-Level Interaction Insights into Carbon Utilization and Element Cycling Functions of Hydrothermarchaeota in Hydrothermal Sediment.</title>
        <authorList>
            <person name="Zhou Z."/>
            <person name="Liu Y."/>
            <person name="Xu W."/>
            <person name="Pan J."/>
            <person name="Luo Z.H."/>
            <person name="Li M."/>
        </authorList>
    </citation>
    <scope>NUCLEOTIDE SEQUENCE [LARGE SCALE GENOMIC DNA]</scope>
    <source>
        <strain evidence="10">SpSt-418</strain>
    </source>
</reference>
<feature type="transmembrane region" description="Helical" evidence="8">
    <location>
        <begin position="98"/>
        <end position="119"/>
    </location>
</feature>
<dbReference type="PANTHER" id="PTHR33908:SF3">
    <property type="entry name" value="UNDECAPRENYL PHOSPHATE-ALPHA-4-AMINO-4-DEOXY-L-ARABINOSE ARABINOSYL TRANSFERASE"/>
    <property type="match status" value="1"/>
</dbReference>
<feature type="transmembrane region" description="Helical" evidence="8">
    <location>
        <begin position="179"/>
        <end position="205"/>
    </location>
</feature>
<feature type="transmembrane region" description="Helical" evidence="8">
    <location>
        <begin position="149"/>
        <end position="167"/>
    </location>
</feature>
<evidence type="ECO:0000256" key="8">
    <source>
        <dbReference type="SAM" id="Phobius"/>
    </source>
</evidence>
<dbReference type="PANTHER" id="PTHR33908">
    <property type="entry name" value="MANNOSYLTRANSFERASE YKCB-RELATED"/>
    <property type="match status" value="1"/>
</dbReference>
<feature type="transmembrane region" description="Helical" evidence="8">
    <location>
        <begin position="421"/>
        <end position="443"/>
    </location>
</feature>
<keyword evidence="6 8" id="KW-1133">Transmembrane helix</keyword>
<dbReference type="AlphaFoldDB" id="A0A7C3KC77"/>
<evidence type="ECO:0000256" key="1">
    <source>
        <dbReference type="ARBA" id="ARBA00004651"/>
    </source>
</evidence>
<organism evidence="10">
    <name type="scientific">Oscillatoriales cyanobacterium SpSt-418</name>
    <dbReference type="NCBI Taxonomy" id="2282169"/>
    <lineage>
        <taxon>Bacteria</taxon>
        <taxon>Bacillati</taxon>
        <taxon>Cyanobacteriota</taxon>
        <taxon>Cyanophyceae</taxon>
        <taxon>Oscillatoriophycideae</taxon>
        <taxon>Oscillatoriales</taxon>
    </lineage>
</organism>
<dbReference type="GO" id="GO:0010041">
    <property type="term" value="P:response to iron(III) ion"/>
    <property type="evidence" value="ECO:0007669"/>
    <property type="project" value="TreeGrafter"/>
</dbReference>
<dbReference type="InterPro" id="IPR050297">
    <property type="entry name" value="LipidA_mod_glycosyltrf_83"/>
</dbReference>
<comment type="subcellular location">
    <subcellularLocation>
        <location evidence="1">Cell membrane</location>
        <topology evidence="1">Multi-pass membrane protein</topology>
    </subcellularLocation>
</comment>
<evidence type="ECO:0000313" key="10">
    <source>
        <dbReference type="EMBL" id="HFM96345.1"/>
    </source>
</evidence>
<evidence type="ECO:0000259" key="9">
    <source>
        <dbReference type="Pfam" id="PF13231"/>
    </source>
</evidence>
<dbReference type="GO" id="GO:0016763">
    <property type="term" value="F:pentosyltransferase activity"/>
    <property type="evidence" value="ECO:0007669"/>
    <property type="project" value="TreeGrafter"/>
</dbReference>
<feature type="transmembrane region" description="Helical" evidence="8">
    <location>
        <begin position="301"/>
        <end position="319"/>
    </location>
</feature>
<feature type="transmembrane region" description="Helical" evidence="8">
    <location>
        <begin position="395"/>
        <end position="414"/>
    </location>
</feature>
<keyword evidence="7 8" id="KW-0472">Membrane</keyword>
<name>A0A7C3KC77_9CYAN</name>
<comment type="caution">
    <text evidence="10">The sequence shown here is derived from an EMBL/GenBank/DDBJ whole genome shotgun (WGS) entry which is preliminary data.</text>
</comment>
<evidence type="ECO:0000256" key="6">
    <source>
        <dbReference type="ARBA" id="ARBA00022989"/>
    </source>
</evidence>
<feature type="transmembrane region" description="Helical" evidence="8">
    <location>
        <begin position="364"/>
        <end position="383"/>
    </location>
</feature>
<accession>A0A7C3KC77</accession>
<feature type="transmembrane region" description="Helical" evidence="8">
    <location>
        <begin position="126"/>
        <end position="143"/>
    </location>
</feature>
<dbReference type="Pfam" id="PF13231">
    <property type="entry name" value="PMT_2"/>
    <property type="match status" value="1"/>
</dbReference>
<dbReference type="GO" id="GO:0009103">
    <property type="term" value="P:lipopolysaccharide biosynthetic process"/>
    <property type="evidence" value="ECO:0007669"/>
    <property type="project" value="UniProtKB-ARBA"/>
</dbReference>
<dbReference type="EMBL" id="DSRU01000017">
    <property type="protein sequence ID" value="HFM96345.1"/>
    <property type="molecule type" value="Genomic_DNA"/>
</dbReference>
<evidence type="ECO:0000256" key="7">
    <source>
        <dbReference type="ARBA" id="ARBA00023136"/>
    </source>
</evidence>
<feature type="domain" description="Glycosyltransferase RgtA/B/C/D-like" evidence="9">
    <location>
        <begin position="77"/>
        <end position="229"/>
    </location>
</feature>
<gene>
    <name evidence="10" type="ORF">ENR64_00995</name>
</gene>
<protein>
    <submittedName>
        <fullName evidence="10">Glycosyltransferase family 39 protein</fullName>
    </submittedName>
</protein>
<evidence type="ECO:0000256" key="2">
    <source>
        <dbReference type="ARBA" id="ARBA00022475"/>
    </source>
</evidence>
<sequence>MPRLTQQLRQSQRPLQIGWLVLFLLAIPLFFVNLGSVALRDWDEGIVAQISREMARSPIGSSVWLYPVTPDGTPYLNKPPLIHWLVALAFRWGGVNEWMARLPGATLTALSVPLVYILGRELFPRRTAAIFAMLVYLTLLPVVRHGRLAMLDGGLVCFFLLMVICLLRSRRDLRWSLGVGLSLGAIAMTKGAAALLLGAIGLGFLVWDTPRLLTSTFFWSGTLLGVVPALGWYLAQVLHYGQTFIIENVMNQSLSRVWRTVEANRGPFWYYLLELVKYTAPWLLFLPQGLRQAWENRNLSWAKLLLVWLGGYLLVISIMSTKLPWYLFPIYPAFALVVGNKLAEFWRVEDWLGGLKSSQQPYPRAWAIGCAVLAIATTGYGIYLSVISASPQYDLLIVLLAISLTLIGTAGLIIRQNAQFILVLVWGCYVSLFLLMMSPHWLWELNERYPVKPVASMVQQYVPKGQTVWTSYQWHRPSLNFYSDRTVLPANAEIILERWQQDKSVYLLVDDTAVRSLNLSNYRRLAVAEGWFLIERQGAPQQLEKLPSTVTSVAPTPLLTEPQG</sequence>
<keyword evidence="2" id="KW-1003">Cell membrane</keyword>
<evidence type="ECO:0000256" key="4">
    <source>
        <dbReference type="ARBA" id="ARBA00022679"/>
    </source>
</evidence>
<dbReference type="GO" id="GO:0005886">
    <property type="term" value="C:plasma membrane"/>
    <property type="evidence" value="ECO:0007669"/>
    <property type="project" value="UniProtKB-SubCell"/>
</dbReference>
<feature type="transmembrane region" description="Helical" evidence="8">
    <location>
        <begin position="20"/>
        <end position="39"/>
    </location>
</feature>
<evidence type="ECO:0000256" key="5">
    <source>
        <dbReference type="ARBA" id="ARBA00022692"/>
    </source>
</evidence>
<proteinExistence type="predicted"/>